<comment type="caution">
    <text evidence="2">The sequence shown here is derived from an EMBL/GenBank/DDBJ whole genome shotgun (WGS) entry which is preliminary data.</text>
</comment>
<dbReference type="RefSeq" id="WP_226605726.1">
    <property type="nucleotide sequence ID" value="NZ_JAJAQI010000006.1"/>
</dbReference>
<dbReference type="AlphaFoldDB" id="A0A9X1L9L3"/>
<evidence type="ECO:0000256" key="1">
    <source>
        <dbReference type="SAM" id="SignalP"/>
    </source>
</evidence>
<organism evidence="2 3">
    <name type="scientific">Roseicella aerolata</name>
    <dbReference type="NCBI Taxonomy" id="2883479"/>
    <lineage>
        <taxon>Bacteria</taxon>
        <taxon>Pseudomonadati</taxon>
        <taxon>Pseudomonadota</taxon>
        <taxon>Alphaproteobacteria</taxon>
        <taxon>Acetobacterales</taxon>
        <taxon>Roseomonadaceae</taxon>
        <taxon>Roseicella</taxon>
    </lineage>
</organism>
<dbReference type="EMBL" id="JAJAQI010000006">
    <property type="protein sequence ID" value="MCB4821258.1"/>
    <property type="molecule type" value="Genomic_DNA"/>
</dbReference>
<dbReference type="Proteomes" id="UP001139311">
    <property type="component" value="Unassembled WGS sequence"/>
</dbReference>
<proteinExistence type="predicted"/>
<keyword evidence="3" id="KW-1185">Reference proteome</keyword>
<evidence type="ECO:0000313" key="2">
    <source>
        <dbReference type="EMBL" id="MCB4821258.1"/>
    </source>
</evidence>
<reference evidence="2" key="1">
    <citation type="submission" date="2021-10" db="EMBL/GenBank/DDBJ databases">
        <title>Roseicella aerolatum sp. nov., isolated from aerosols of e-waste dismantling site.</title>
        <authorList>
            <person name="Qin T."/>
        </authorList>
    </citation>
    <scope>NUCLEOTIDE SEQUENCE</scope>
    <source>
        <strain evidence="2">GB24</strain>
    </source>
</reference>
<keyword evidence="1" id="KW-0732">Signal</keyword>
<name>A0A9X1L9L3_9PROT</name>
<feature type="signal peptide" evidence="1">
    <location>
        <begin position="1"/>
        <end position="22"/>
    </location>
</feature>
<sequence>MTRRAFTLALLAALAAPGLASAHMPAGARGPNGGQVQDIGPYHGELLARDGELVLFLFDHNDRPVDARRASGNAVVLAGGHQHTLPFEARPDGSALVARGEFHAVPDLRVVVQLVPGPGISRAQARFTPLR</sequence>
<feature type="chain" id="PRO_5040753472" evidence="1">
    <location>
        <begin position="23"/>
        <end position="131"/>
    </location>
</feature>
<accession>A0A9X1L9L3</accession>
<evidence type="ECO:0000313" key="3">
    <source>
        <dbReference type="Proteomes" id="UP001139311"/>
    </source>
</evidence>
<gene>
    <name evidence="2" type="ORF">LHA35_05880</name>
</gene>
<protein>
    <submittedName>
        <fullName evidence="2">Uncharacterized protein</fullName>
    </submittedName>
</protein>